<sequence>MSMEEPRDYQLAASPEAAPLAKKELALPDPGATPFKIVVDPEMRLKLRRALIELIDYHDESLAEHFADGKLALDSYKEYIELFARSLKETVESREGVAYLLRAAGFEIPPEQINLEPELRWKRGAPGAFGKSLL</sequence>
<dbReference type="EMBL" id="CADCTA010000117">
    <property type="protein sequence ID" value="CAA9268835.1"/>
    <property type="molecule type" value="Genomic_DNA"/>
</dbReference>
<evidence type="ECO:0000313" key="1">
    <source>
        <dbReference type="EMBL" id="CAA9268835.1"/>
    </source>
</evidence>
<reference evidence="1" key="1">
    <citation type="submission" date="2020-02" db="EMBL/GenBank/DDBJ databases">
        <authorList>
            <person name="Meier V. D."/>
        </authorList>
    </citation>
    <scope>NUCLEOTIDE SEQUENCE</scope>
    <source>
        <strain evidence="1">AVDCRST_MAG42</strain>
    </source>
</reference>
<protein>
    <submittedName>
        <fullName evidence="1">Uncharacterized protein</fullName>
    </submittedName>
</protein>
<proteinExistence type="predicted"/>
<organism evidence="1">
    <name type="scientific">uncultured Chthoniobacterales bacterium</name>
    <dbReference type="NCBI Taxonomy" id="1836801"/>
    <lineage>
        <taxon>Bacteria</taxon>
        <taxon>Pseudomonadati</taxon>
        <taxon>Verrucomicrobiota</taxon>
        <taxon>Spartobacteria</taxon>
        <taxon>Chthoniobacterales</taxon>
        <taxon>environmental samples</taxon>
    </lineage>
</organism>
<name>A0A6J4J7B8_9BACT</name>
<dbReference type="AlphaFoldDB" id="A0A6J4J7B8"/>
<gene>
    <name evidence="1" type="ORF">AVDCRST_MAG42-3322</name>
</gene>
<accession>A0A6J4J7B8</accession>